<reference evidence="1 2" key="1">
    <citation type="submission" date="2020-03" db="EMBL/GenBank/DDBJ databases">
        <title>Draft Genome Sequence of Cudoniella acicularis.</title>
        <authorList>
            <person name="Buettner E."/>
            <person name="Kellner H."/>
        </authorList>
    </citation>
    <scope>NUCLEOTIDE SEQUENCE [LARGE SCALE GENOMIC DNA]</scope>
    <source>
        <strain evidence="1 2">DSM 108380</strain>
    </source>
</reference>
<protein>
    <submittedName>
        <fullName evidence="1">Uncharacterized protein</fullName>
    </submittedName>
</protein>
<sequence>MAIPDDDNLLTAVKALRIKEPALARAKVLQKLKEENDWELSEKRLKACMDEHALNSTTAPASITPKARDAAYDEIAKDFFEEFTRRRVDEVSKPLIEKYDIKAYGFTLRQISHATMIDMGRPEPDKFWQGGYVFADTTSPLWPYAQAILLPTAQLNITRKAHDAYEDKGGKALGYPVPRFPPGSERRIAYTGQTEREIFVSLFGDRGFEVFGFEYLTEIGTKPDWQRYLLHYDKCVKAMKSVGRVLFIDLDEYPELQEFMGEGMGFTKEQVHAFHALMK</sequence>
<name>A0A8H4WA01_9HELO</name>
<proteinExistence type="predicted"/>
<dbReference type="OrthoDB" id="3528649at2759"/>
<comment type="caution">
    <text evidence="1">The sequence shown here is derived from an EMBL/GenBank/DDBJ whole genome shotgun (WGS) entry which is preliminary data.</text>
</comment>
<dbReference type="EMBL" id="JAAMPI010000033">
    <property type="protein sequence ID" value="KAF4637170.1"/>
    <property type="molecule type" value="Genomic_DNA"/>
</dbReference>
<organism evidence="1 2">
    <name type="scientific">Cudoniella acicularis</name>
    <dbReference type="NCBI Taxonomy" id="354080"/>
    <lineage>
        <taxon>Eukaryota</taxon>
        <taxon>Fungi</taxon>
        <taxon>Dikarya</taxon>
        <taxon>Ascomycota</taxon>
        <taxon>Pezizomycotina</taxon>
        <taxon>Leotiomycetes</taxon>
        <taxon>Helotiales</taxon>
        <taxon>Tricladiaceae</taxon>
        <taxon>Cudoniella</taxon>
    </lineage>
</organism>
<gene>
    <name evidence="1" type="ORF">G7Y89_g919</name>
</gene>
<keyword evidence="2" id="KW-1185">Reference proteome</keyword>
<evidence type="ECO:0000313" key="1">
    <source>
        <dbReference type="EMBL" id="KAF4637170.1"/>
    </source>
</evidence>
<dbReference type="AlphaFoldDB" id="A0A8H4WA01"/>
<evidence type="ECO:0000313" key="2">
    <source>
        <dbReference type="Proteomes" id="UP000566819"/>
    </source>
</evidence>
<accession>A0A8H4WA01</accession>
<dbReference type="Proteomes" id="UP000566819">
    <property type="component" value="Unassembled WGS sequence"/>
</dbReference>